<accession>A0A8H4VMH6</accession>
<dbReference type="PANTHER" id="PTHR10353:SF36">
    <property type="entry name" value="LP05116P"/>
    <property type="match status" value="1"/>
</dbReference>
<evidence type="ECO:0000313" key="14">
    <source>
        <dbReference type="EMBL" id="KAF4613289.1"/>
    </source>
</evidence>
<comment type="catalytic activity">
    <reaction evidence="1">
        <text>Hydrolysis of terminal, non-reducing beta-D-glucosyl residues with release of beta-D-glucose.</text>
        <dbReference type="EC" id="3.2.1.21"/>
    </reaction>
</comment>
<comment type="similarity">
    <text evidence="2 11">Belongs to the glycosyl hydrolase 1 family.</text>
</comment>
<evidence type="ECO:0000256" key="4">
    <source>
        <dbReference type="ARBA" id="ARBA00022801"/>
    </source>
</evidence>
<dbReference type="InterPro" id="IPR017853">
    <property type="entry name" value="GH"/>
</dbReference>
<dbReference type="GO" id="GO:0080079">
    <property type="term" value="F:cellobiose glucosidase activity"/>
    <property type="evidence" value="ECO:0007669"/>
    <property type="project" value="UniProtKB-ARBA"/>
</dbReference>
<comment type="caution">
    <text evidence="14">The sequence shown here is derived from an EMBL/GenBank/DDBJ whole genome shotgun (WGS) entry which is preliminary data.</text>
</comment>
<feature type="active site" description="Nucleophile" evidence="10">
    <location>
        <position position="378"/>
    </location>
</feature>
<dbReference type="InterPro" id="IPR033132">
    <property type="entry name" value="GH_1_N_CS"/>
</dbReference>
<proteinExistence type="inferred from homology"/>
<keyword evidence="15" id="KW-1185">Reference proteome</keyword>
<organism evidence="14 15">
    <name type="scientific">Agrocybe pediades</name>
    <dbReference type="NCBI Taxonomy" id="84607"/>
    <lineage>
        <taxon>Eukaryota</taxon>
        <taxon>Fungi</taxon>
        <taxon>Dikarya</taxon>
        <taxon>Basidiomycota</taxon>
        <taxon>Agaricomycotina</taxon>
        <taxon>Agaricomycetes</taxon>
        <taxon>Agaricomycetidae</taxon>
        <taxon>Agaricales</taxon>
        <taxon>Agaricineae</taxon>
        <taxon>Strophariaceae</taxon>
        <taxon>Agrocybe</taxon>
    </lineage>
</organism>
<evidence type="ECO:0000256" key="3">
    <source>
        <dbReference type="ARBA" id="ARBA00012744"/>
    </source>
</evidence>
<evidence type="ECO:0000313" key="15">
    <source>
        <dbReference type="Proteomes" id="UP000521872"/>
    </source>
</evidence>
<dbReference type="GO" id="GO:0030245">
    <property type="term" value="P:cellulose catabolic process"/>
    <property type="evidence" value="ECO:0007669"/>
    <property type="project" value="UniProtKB-KW"/>
</dbReference>
<dbReference type="Gene3D" id="3.20.20.80">
    <property type="entry name" value="Glycosidases"/>
    <property type="match status" value="1"/>
</dbReference>
<dbReference type="EC" id="3.2.1.21" evidence="3"/>
<dbReference type="PROSITE" id="PS00653">
    <property type="entry name" value="GLYCOSYL_HYDROL_F1_2"/>
    <property type="match status" value="1"/>
</dbReference>
<protein>
    <recommendedName>
        <fullName evidence="3">beta-glucosidase</fullName>
        <ecNumber evidence="3">3.2.1.21</ecNumber>
    </recommendedName>
</protein>
<comment type="function">
    <text evidence="9">Plays an important role in cellulose degradation. Shows hydrolytic activity against several glycosidic compounds.</text>
</comment>
<dbReference type="InterPro" id="IPR001360">
    <property type="entry name" value="Glyco_hydro_1"/>
</dbReference>
<evidence type="ECO:0000256" key="8">
    <source>
        <dbReference type="ARBA" id="ARBA00023326"/>
    </source>
</evidence>
<dbReference type="PRINTS" id="PR00131">
    <property type="entry name" value="GLHYDRLASE1"/>
</dbReference>
<evidence type="ECO:0000256" key="5">
    <source>
        <dbReference type="ARBA" id="ARBA00023001"/>
    </source>
</evidence>
<evidence type="ECO:0000256" key="7">
    <source>
        <dbReference type="ARBA" id="ARBA00023295"/>
    </source>
</evidence>
<name>A0A8H4VMH6_9AGAR</name>
<dbReference type="SUPFAM" id="SSF51445">
    <property type="entry name" value="(Trans)glycosidases"/>
    <property type="match status" value="1"/>
</dbReference>
<keyword evidence="8" id="KW-0624">Polysaccharide degradation</keyword>
<dbReference type="Proteomes" id="UP000521872">
    <property type="component" value="Unassembled WGS sequence"/>
</dbReference>
<evidence type="ECO:0000256" key="13">
    <source>
        <dbReference type="SAM" id="MobiDB-lite"/>
    </source>
</evidence>
<dbReference type="FunFam" id="3.20.20.80:FF:000011">
    <property type="entry name" value="Cytosolic beta-glucosidase"/>
    <property type="match status" value="1"/>
</dbReference>
<evidence type="ECO:0000256" key="10">
    <source>
        <dbReference type="PROSITE-ProRule" id="PRU10055"/>
    </source>
</evidence>
<evidence type="ECO:0000256" key="12">
    <source>
        <dbReference type="RuleBase" id="RU004468"/>
    </source>
</evidence>
<keyword evidence="6" id="KW-0119">Carbohydrate metabolism</keyword>
<evidence type="ECO:0000256" key="6">
    <source>
        <dbReference type="ARBA" id="ARBA00023277"/>
    </source>
</evidence>
<gene>
    <name evidence="14" type="ORF">D9613_010794</name>
</gene>
<keyword evidence="5" id="KW-0136">Cellulose degradation</keyword>
<feature type="region of interest" description="Disordered" evidence="13">
    <location>
        <begin position="480"/>
        <end position="505"/>
    </location>
</feature>
<evidence type="ECO:0000256" key="9">
    <source>
        <dbReference type="ARBA" id="ARBA00056775"/>
    </source>
</evidence>
<dbReference type="EMBL" id="JAACJL010000046">
    <property type="protein sequence ID" value="KAF4613289.1"/>
    <property type="molecule type" value="Genomic_DNA"/>
</dbReference>
<evidence type="ECO:0000256" key="11">
    <source>
        <dbReference type="RuleBase" id="RU003690"/>
    </source>
</evidence>
<dbReference type="PANTHER" id="PTHR10353">
    <property type="entry name" value="GLYCOSYL HYDROLASE"/>
    <property type="match status" value="1"/>
</dbReference>
<dbReference type="Pfam" id="PF00232">
    <property type="entry name" value="Glyco_hydro_1"/>
    <property type="match status" value="1"/>
</dbReference>
<dbReference type="InterPro" id="IPR018120">
    <property type="entry name" value="Glyco_hydro_1_AS"/>
</dbReference>
<evidence type="ECO:0000256" key="2">
    <source>
        <dbReference type="ARBA" id="ARBA00010838"/>
    </source>
</evidence>
<dbReference type="PROSITE" id="PS00572">
    <property type="entry name" value="GLYCOSYL_HYDROL_F1_1"/>
    <property type="match status" value="1"/>
</dbReference>
<keyword evidence="7 12" id="KW-0326">Glycosidase</keyword>
<dbReference type="AlphaFoldDB" id="A0A8H4VMH6"/>
<sequence length="547" mass="61699">MAAPATRKLPKDFLWGFATASFQIEGSTDADGRGKSIWDDFSRTPGKTLDGGNGDVATDSYKRWKEDVQLLAEYGVKAYRFSIAWSRIIPLGGRNDPVNPKGIEFYSKFIDALLENGIVPFVTLYHWDLPQALHDRYGGWLNKDEIVQDYTNYARVCFEAFGDRVKHWLTMNEPWCVAILGYGRGVFAPGRSSDRHRSPEGDSSTEPWIVGHSIILAHAHAVKVYREEFKPKQKGEIGITLNGDWAMPYDDSPANVDAAQHALDFAIGWFADPVYLGFYPPYMREVLGNRMPDFTPDEWAIVKGSSDFYGMNTYTTNLCRAGGDDEFQGLVDYTFTRPDGTQLGNQAHCAWLQDYPDGFRALLNYLWKRYKLPIFVTENGFAVKGENDKPLEEALQDSERVHYFQGTTNALMSAIHEDGVQIKSYFPWSFLDNFEWADGYGTRFGVTYVDYVTQKRYPKASAKFLIKWFKEVDTPSENDLKKKVPTANGTSAPAKPVLTNKTNSSDFSTTSTLKVAQPATTAPAAKRQYGFKARVSRYVTSILAFVK</sequence>
<keyword evidence="4 12" id="KW-0378">Hydrolase</keyword>
<reference evidence="14 15" key="1">
    <citation type="submission" date="2019-12" db="EMBL/GenBank/DDBJ databases">
        <authorList>
            <person name="Floudas D."/>
            <person name="Bentzer J."/>
            <person name="Ahren D."/>
            <person name="Johansson T."/>
            <person name="Persson P."/>
            <person name="Tunlid A."/>
        </authorList>
    </citation>
    <scope>NUCLEOTIDE SEQUENCE [LARGE SCALE GENOMIC DNA]</scope>
    <source>
        <strain evidence="14 15">CBS 102.39</strain>
    </source>
</reference>
<evidence type="ECO:0000256" key="1">
    <source>
        <dbReference type="ARBA" id="ARBA00000448"/>
    </source>
</evidence>